<evidence type="ECO:0000313" key="3">
    <source>
        <dbReference type="EMBL" id="TYK08315.1"/>
    </source>
</evidence>
<dbReference type="EMBL" id="SSTE01013117">
    <property type="protein sequence ID" value="KAA0047659.1"/>
    <property type="molecule type" value="Genomic_DNA"/>
</dbReference>
<organism evidence="2 4">
    <name type="scientific">Cucumis melo var. makuwa</name>
    <name type="common">Oriental melon</name>
    <dbReference type="NCBI Taxonomy" id="1194695"/>
    <lineage>
        <taxon>Eukaryota</taxon>
        <taxon>Viridiplantae</taxon>
        <taxon>Streptophyta</taxon>
        <taxon>Embryophyta</taxon>
        <taxon>Tracheophyta</taxon>
        <taxon>Spermatophyta</taxon>
        <taxon>Magnoliopsida</taxon>
        <taxon>eudicotyledons</taxon>
        <taxon>Gunneridae</taxon>
        <taxon>Pentapetalae</taxon>
        <taxon>rosids</taxon>
        <taxon>fabids</taxon>
        <taxon>Cucurbitales</taxon>
        <taxon>Cucurbitaceae</taxon>
        <taxon>Benincaseae</taxon>
        <taxon>Cucumis</taxon>
    </lineage>
</organism>
<evidence type="ECO:0000313" key="4">
    <source>
        <dbReference type="Proteomes" id="UP000321393"/>
    </source>
</evidence>
<dbReference type="InterPro" id="IPR005162">
    <property type="entry name" value="Retrotrans_gag_dom"/>
</dbReference>
<dbReference type="Proteomes" id="UP000321947">
    <property type="component" value="Unassembled WGS sequence"/>
</dbReference>
<evidence type="ECO:0000313" key="5">
    <source>
        <dbReference type="Proteomes" id="UP000321947"/>
    </source>
</evidence>
<dbReference type="Pfam" id="PF03732">
    <property type="entry name" value="Retrotrans_gag"/>
    <property type="match status" value="1"/>
</dbReference>
<feature type="domain" description="Retrotransposon gag" evidence="1">
    <location>
        <begin position="76"/>
        <end position="152"/>
    </location>
</feature>
<protein>
    <recommendedName>
        <fullName evidence="1">Retrotransposon gag domain-containing protein</fullName>
    </recommendedName>
</protein>
<evidence type="ECO:0000259" key="1">
    <source>
        <dbReference type="Pfam" id="PF03732"/>
    </source>
</evidence>
<name>A0A5A7U2K3_CUCMM</name>
<proteinExistence type="predicted"/>
<accession>A0A5A7U2K3</accession>
<dbReference type="EMBL" id="SSTD01012901">
    <property type="protein sequence ID" value="TYK08315.1"/>
    <property type="molecule type" value="Genomic_DNA"/>
</dbReference>
<comment type="caution">
    <text evidence="2">The sequence shown here is derived from an EMBL/GenBank/DDBJ whole genome shotgun (WGS) entry which is preliminary data.</text>
</comment>
<sequence>MMKKVYQETVQKFMKSLGLVQVRSDKKHSERLKPLSATLVFEGSIDPADAEVWLNLLEKCFEVIDWPEERKVKLATFLQQKEVEGWWKLIKTRRRDTGTISWEVFRKIFEDKYYPSIYREARRDEFLRLKPNSLSVGEYERKYMELSRYAEHIIALESDRC</sequence>
<gene>
    <name evidence="3" type="ORF">E5676_scaffold648G001070</name>
    <name evidence="2" type="ORF">E6C27_scaffold115G001520</name>
</gene>
<dbReference type="Proteomes" id="UP000321393">
    <property type="component" value="Unassembled WGS sequence"/>
</dbReference>
<dbReference type="OrthoDB" id="1936908at2759"/>
<reference evidence="4 5" key="1">
    <citation type="submission" date="2019-08" db="EMBL/GenBank/DDBJ databases">
        <title>Draft genome sequences of two oriental melons (Cucumis melo L. var makuwa).</title>
        <authorList>
            <person name="Kwon S.-Y."/>
        </authorList>
    </citation>
    <scope>NUCLEOTIDE SEQUENCE [LARGE SCALE GENOMIC DNA]</scope>
    <source>
        <strain evidence="5">cv. Chang Bougi</strain>
        <strain evidence="4">cv. SW 3</strain>
        <tissue evidence="2">Leaf</tissue>
    </source>
</reference>
<evidence type="ECO:0000313" key="2">
    <source>
        <dbReference type="EMBL" id="KAA0047659.1"/>
    </source>
</evidence>
<dbReference type="AlphaFoldDB" id="A0A5A7U2K3"/>